<dbReference type="InterPro" id="IPR036457">
    <property type="entry name" value="PPM-type-like_dom_sf"/>
</dbReference>
<name>Q2W1L8_PARM1</name>
<dbReference type="InterPro" id="IPR001932">
    <property type="entry name" value="PPM-type_phosphatase-like_dom"/>
</dbReference>
<gene>
    <name evidence="4" type="ordered locus">amb3453</name>
</gene>
<dbReference type="AlphaFoldDB" id="Q2W1L8"/>
<keyword evidence="2" id="KW-1133">Transmembrane helix</keyword>
<organism evidence="4 5">
    <name type="scientific">Paramagnetospirillum magneticum (strain ATCC 700264 / AMB-1)</name>
    <name type="common">Magnetospirillum magneticum</name>
    <dbReference type="NCBI Taxonomy" id="342108"/>
    <lineage>
        <taxon>Bacteria</taxon>
        <taxon>Pseudomonadati</taxon>
        <taxon>Pseudomonadota</taxon>
        <taxon>Alphaproteobacteria</taxon>
        <taxon>Rhodospirillales</taxon>
        <taxon>Magnetospirillaceae</taxon>
        <taxon>Paramagnetospirillum</taxon>
    </lineage>
</organism>
<dbReference type="Gene3D" id="3.60.40.10">
    <property type="entry name" value="PPM-type phosphatase domain"/>
    <property type="match status" value="1"/>
</dbReference>
<dbReference type="GO" id="GO:0007165">
    <property type="term" value="P:signal transduction"/>
    <property type="evidence" value="ECO:0007669"/>
    <property type="project" value="InterPro"/>
</dbReference>
<evidence type="ECO:0000256" key="1">
    <source>
        <dbReference type="ARBA" id="ARBA00022801"/>
    </source>
</evidence>
<dbReference type="PANTHER" id="PTHR43156:SF9">
    <property type="entry name" value="HAMP DOMAIN-CONTAINING PROTEIN"/>
    <property type="match status" value="1"/>
</dbReference>
<evidence type="ECO:0000313" key="4">
    <source>
        <dbReference type="EMBL" id="BAE52257.1"/>
    </source>
</evidence>
<dbReference type="Proteomes" id="UP000007058">
    <property type="component" value="Chromosome"/>
</dbReference>
<dbReference type="GO" id="GO:0016791">
    <property type="term" value="F:phosphatase activity"/>
    <property type="evidence" value="ECO:0007669"/>
    <property type="project" value="TreeGrafter"/>
</dbReference>
<feature type="transmembrane region" description="Helical" evidence="2">
    <location>
        <begin position="153"/>
        <end position="173"/>
    </location>
</feature>
<feature type="domain" description="HAMP" evidence="3">
    <location>
        <begin position="179"/>
        <end position="230"/>
    </location>
</feature>
<dbReference type="EMBL" id="AP007255">
    <property type="protein sequence ID" value="BAE52257.1"/>
    <property type="molecule type" value="Genomic_DNA"/>
</dbReference>
<dbReference type="KEGG" id="mag:amb3453"/>
<dbReference type="GO" id="GO:0016020">
    <property type="term" value="C:membrane"/>
    <property type="evidence" value="ECO:0007669"/>
    <property type="project" value="InterPro"/>
</dbReference>
<sequence>MSQDGTPSSQDLAMGRGLAVKMFAATMPVLVLVVLLTQAGLGWINYHARLGALANRADLIATLTAQAIARPLWNLDRPIYQAQVEALTSDPGFLQARVLDETGQPVLALGSAPAADGTSLTVLKPVIEPGGTKTIGTFELTLSKAELEKDDRIQIGLGVGTVLVLLVTAFAILHNATRRLILGPLGRLLDAMARVERKDWTQVGWSSGDEIGRVVTAFNHMVDGLRSGDEAKRLLRELEIAQSRLIENNAALEAANRLVLDSIGYARKIQDGLLPDASTLGDSVREFHVSWNPLQQVGGDYYWLHRLGRRATLLLADCTGHGVPGAFMTVVVATALDRILVEGGEMLPSEILCRLDKAVRERLRQDRPDGSSDDGLDAAVCLWDGETQTLTFAGANLPLVTCRDGQIGVVKGNRHSLGYRTGATPQSFDDHVLPMEPGTAVYLFTDGMTDHVGGEPPRLYGRRRLLDLIQATSHLALHLQVDRIEQALAEHRGGQNRRDDMTIMAFRPY</sequence>
<dbReference type="Gene3D" id="6.10.340.10">
    <property type="match status" value="1"/>
</dbReference>
<dbReference type="OrthoDB" id="5496380at2"/>
<dbReference type="HOGENOM" id="CLU_026432_1_0_5"/>
<dbReference type="Pfam" id="PF00672">
    <property type="entry name" value="HAMP"/>
    <property type="match status" value="1"/>
</dbReference>
<feature type="transmembrane region" description="Helical" evidence="2">
    <location>
        <begin position="22"/>
        <end position="46"/>
    </location>
</feature>
<dbReference type="Pfam" id="PF07228">
    <property type="entry name" value="SpoIIE"/>
    <property type="match status" value="1"/>
</dbReference>
<evidence type="ECO:0000256" key="2">
    <source>
        <dbReference type="SAM" id="Phobius"/>
    </source>
</evidence>
<dbReference type="SUPFAM" id="SSF158472">
    <property type="entry name" value="HAMP domain-like"/>
    <property type="match status" value="1"/>
</dbReference>
<dbReference type="InterPro" id="IPR052016">
    <property type="entry name" value="Bact_Sigma-Reg"/>
</dbReference>
<keyword evidence="2" id="KW-0812">Transmembrane</keyword>
<protein>
    <submittedName>
        <fullName evidence="4">Serine phosphatase RsbU, regulator of sigma subunit</fullName>
    </submittedName>
</protein>
<keyword evidence="1" id="KW-0378">Hydrolase</keyword>
<keyword evidence="2" id="KW-0472">Membrane</keyword>
<evidence type="ECO:0000259" key="3">
    <source>
        <dbReference type="PROSITE" id="PS50885"/>
    </source>
</evidence>
<proteinExistence type="predicted"/>
<reference evidence="4 5" key="1">
    <citation type="journal article" date="2005" name="DNA Res.">
        <title>Complete genome sequence of the facultative anaerobic magnetotactic bacterium Magnetospirillum sp. strain AMB-1.</title>
        <authorList>
            <person name="Matsunaga T."/>
            <person name="Okamura Y."/>
            <person name="Fukuda Y."/>
            <person name="Wahyudi A.T."/>
            <person name="Murase Y."/>
            <person name="Takeyama H."/>
        </authorList>
    </citation>
    <scope>NUCLEOTIDE SEQUENCE [LARGE SCALE GENOMIC DNA]</scope>
    <source>
        <strain evidence="5">ATCC 700264 / AMB-1</strain>
    </source>
</reference>
<dbReference type="CDD" id="cd06225">
    <property type="entry name" value="HAMP"/>
    <property type="match status" value="1"/>
</dbReference>
<accession>Q2W1L8</accession>
<dbReference type="STRING" id="342108.amb3453"/>
<dbReference type="InterPro" id="IPR003660">
    <property type="entry name" value="HAMP_dom"/>
</dbReference>
<dbReference type="PANTHER" id="PTHR43156">
    <property type="entry name" value="STAGE II SPORULATION PROTEIN E-RELATED"/>
    <property type="match status" value="1"/>
</dbReference>
<dbReference type="PROSITE" id="PS50885">
    <property type="entry name" value="HAMP"/>
    <property type="match status" value="1"/>
</dbReference>
<dbReference type="SMART" id="SM00304">
    <property type="entry name" value="HAMP"/>
    <property type="match status" value="1"/>
</dbReference>
<keyword evidence="5" id="KW-1185">Reference proteome</keyword>
<dbReference type="SMART" id="SM00331">
    <property type="entry name" value="PP2C_SIG"/>
    <property type="match status" value="1"/>
</dbReference>
<evidence type="ECO:0000313" key="5">
    <source>
        <dbReference type="Proteomes" id="UP000007058"/>
    </source>
</evidence>
<dbReference type="RefSeq" id="WP_011385813.1">
    <property type="nucleotide sequence ID" value="NC_007626.1"/>
</dbReference>